<dbReference type="EMBL" id="DRUB01000018">
    <property type="protein sequence ID" value="HHR95382.1"/>
    <property type="molecule type" value="Genomic_DNA"/>
</dbReference>
<name>A0A7C5UUU4_9CREN</name>
<evidence type="ECO:0000313" key="2">
    <source>
        <dbReference type="EMBL" id="HHR95382.1"/>
    </source>
</evidence>
<sequence>MEKDIQIRVKLFGFGNKNRLVELKVHSNTKIKEIIINVVKILNIEIDHDEILILCNGNQLYPDDNISSNCDELELFPLALGG</sequence>
<accession>A0A7C5UUU4</accession>
<dbReference type="EMBL" id="DRZI01000013">
    <property type="protein sequence ID" value="HHP81091.1"/>
    <property type="molecule type" value="Genomic_DNA"/>
</dbReference>
<organism evidence="2">
    <name type="scientific">Ignisphaera aggregans</name>
    <dbReference type="NCBI Taxonomy" id="334771"/>
    <lineage>
        <taxon>Archaea</taxon>
        <taxon>Thermoproteota</taxon>
        <taxon>Thermoprotei</taxon>
        <taxon>Desulfurococcales</taxon>
        <taxon>Desulfurococcaceae</taxon>
        <taxon>Ignisphaera</taxon>
    </lineage>
</organism>
<comment type="caution">
    <text evidence="2">The sequence shown here is derived from an EMBL/GenBank/DDBJ whole genome shotgun (WGS) entry which is preliminary data.</text>
</comment>
<reference evidence="2" key="1">
    <citation type="journal article" date="2020" name="mSystems">
        <title>Genome- and Community-Level Interaction Insights into Carbon Utilization and Element Cycling Functions of Hydrothermarchaeota in Hydrothermal Sediment.</title>
        <authorList>
            <person name="Zhou Z."/>
            <person name="Liu Y."/>
            <person name="Xu W."/>
            <person name="Pan J."/>
            <person name="Luo Z.H."/>
            <person name="Li M."/>
        </authorList>
    </citation>
    <scope>NUCLEOTIDE SEQUENCE [LARGE SCALE GENOMIC DNA]</scope>
    <source>
        <strain evidence="2">SpSt-1</strain>
        <strain evidence="1">SpSt-1121</strain>
    </source>
</reference>
<dbReference type="SUPFAM" id="SSF54236">
    <property type="entry name" value="Ubiquitin-like"/>
    <property type="match status" value="1"/>
</dbReference>
<evidence type="ECO:0000313" key="1">
    <source>
        <dbReference type="EMBL" id="HHP81091.1"/>
    </source>
</evidence>
<dbReference type="InterPro" id="IPR029071">
    <property type="entry name" value="Ubiquitin-like_domsf"/>
</dbReference>
<proteinExistence type="predicted"/>
<gene>
    <name evidence="2" type="ORF">ENL47_00770</name>
    <name evidence="1" type="ORF">ENM84_00345</name>
</gene>
<evidence type="ECO:0008006" key="3">
    <source>
        <dbReference type="Google" id="ProtNLM"/>
    </source>
</evidence>
<protein>
    <recommendedName>
        <fullName evidence="3">MoaD/ThiS family protein</fullName>
    </recommendedName>
</protein>
<dbReference type="AlphaFoldDB" id="A0A7C5UUU4"/>